<evidence type="ECO:0000313" key="2">
    <source>
        <dbReference type="EMBL" id="OKS86631.1"/>
    </source>
</evidence>
<proteinExistence type="predicted"/>
<protein>
    <recommendedName>
        <fullName evidence="1">DinB-like domain-containing protein</fullName>
    </recommendedName>
</protein>
<feature type="domain" description="DinB-like" evidence="1">
    <location>
        <begin position="13"/>
        <end position="144"/>
    </location>
</feature>
<dbReference type="OrthoDB" id="9793216at2"/>
<dbReference type="Gene3D" id="1.20.120.450">
    <property type="entry name" value="dinb family like domain"/>
    <property type="match status" value="1"/>
</dbReference>
<reference evidence="2 3" key="1">
    <citation type="submission" date="2016-11" db="EMBL/GenBank/DDBJ databases">
        <title>Whole Genome Sequencing of Mucilaginibacter polytrichastri RG4-7(T) isolated from the moss sample.</title>
        <authorList>
            <person name="Li Y."/>
        </authorList>
    </citation>
    <scope>NUCLEOTIDE SEQUENCE [LARGE SCALE GENOMIC DNA]</scope>
    <source>
        <strain evidence="2 3">RG4-7</strain>
    </source>
</reference>
<dbReference type="RefSeq" id="WP_074489293.1">
    <property type="nucleotide sequence ID" value="NZ_FPAM01000004.1"/>
</dbReference>
<dbReference type="InterPro" id="IPR034660">
    <property type="entry name" value="DinB/YfiT-like"/>
</dbReference>
<organism evidence="2 3">
    <name type="scientific">Mucilaginibacter polytrichastri</name>
    <dbReference type="NCBI Taxonomy" id="1302689"/>
    <lineage>
        <taxon>Bacteria</taxon>
        <taxon>Pseudomonadati</taxon>
        <taxon>Bacteroidota</taxon>
        <taxon>Sphingobacteriia</taxon>
        <taxon>Sphingobacteriales</taxon>
        <taxon>Sphingobacteriaceae</taxon>
        <taxon>Mucilaginibacter</taxon>
    </lineage>
</organism>
<comment type="caution">
    <text evidence="2">The sequence shown here is derived from an EMBL/GenBank/DDBJ whole genome shotgun (WGS) entry which is preliminary data.</text>
</comment>
<dbReference type="SUPFAM" id="SSF109854">
    <property type="entry name" value="DinB/YfiT-like putative metalloenzymes"/>
    <property type="match status" value="1"/>
</dbReference>
<accession>A0A1Q5ZY03</accession>
<evidence type="ECO:0000259" key="1">
    <source>
        <dbReference type="Pfam" id="PF12867"/>
    </source>
</evidence>
<dbReference type="EMBL" id="MPPL01000001">
    <property type="protein sequence ID" value="OKS86631.1"/>
    <property type="molecule type" value="Genomic_DNA"/>
</dbReference>
<sequence length="145" mass="17008">MNTLLAQLETTIDDFIIYTKSAGINWANKSSPEKWSNQEIIGHLIDSAQINLQRFIRCTFEENFKLIYFQNEWVIAQCYQDADPNELLALWRLLNRQMIRVLANYPPQLLDVKCDNGKDEPSLHTVNWLAHDYLSHLQHHLKQIG</sequence>
<keyword evidence="3" id="KW-1185">Reference proteome</keyword>
<dbReference type="Proteomes" id="UP000186720">
    <property type="component" value="Unassembled WGS sequence"/>
</dbReference>
<dbReference type="AlphaFoldDB" id="A0A1Q5ZY03"/>
<dbReference type="InterPro" id="IPR024775">
    <property type="entry name" value="DinB-like"/>
</dbReference>
<gene>
    <name evidence="2" type="ORF">RG47T_2087</name>
</gene>
<dbReference type="Pfam" id="PF12867">
    <property type="entry name" value="DinB_2"/>
    <property type="match status" value="1"/>
</dbReference>
<name>A0A1Q5ZY03_9SPHI</name>
<dbReference type="STRING" id="1302689.RG47T_2087"/>
<evidence type="ECO:0000313" key="3">
    <source>
        <dbReference type="Proteomes" id="UP000186720"/>
    </source>
</evidence>